<protein>
    <submittedName>
        <fullName evidence="1">Uncharacterized protein</fullName>
    </submittedName>
</protein>
<dbReference type="AlphaFoldDB" id="M5RY20"/>
<gene>
    <name evidence="1" type="ORF">RMSM_04264</name>
</gene>
<comment type="caution">
    <text evidence="1">The sequence shown here is derived from an EMBL/GenBank/DDBJ whole genome shotgun (WGS) entry which is preliminary data.</text>
</comment>
<keyword evidence="2" id="KW-1185">Reference proteome</keyword>
<dbReference type="EMBL" id="ANOG01000612">
    <property type="protein sequence ID" value="EMI18809.1"/>
    <property type="molecule type" value="Genomic_DNA"/>
</dbReference>
<dbReference type="PATRIC" id="fig|1265738.3.peg.4270"/>
<organism evidence="1 2">
    <name type="scientific">Rhodopirellula maiorica SM1</name>
    <dbReference type="NCBI Taxonomy" id="1265738"/>
    <lineage>
        <taxon>Bacteria</taxon>
        <taxon>Pseudomonadati</taxon>
        <taxon>Planctomycetota</taxon>
        <taxon>Planctomycetia</taxon>
        <taxon>Pirellulales</taxon>
        <taxon>Pirellulaceae</taxon>
        <taxon>Novipirellula</taxon>
    </lineage>
</organism>
<reference evidence="1 2" key="1">
    <citation type="journal article" date="2013" name="Mar. Genomics">
        <title>Expression of sulfatases in Rhodopirellula baltica and the diversity of sulfatases in the genus Rhodopirellula.</title>
        <authorList>
            <person name="Wegner C.E."/>
            <person name="Richter-Heitmann T."/>
            <person name="Klindworth A."/>
            <person name="Klockow C."/>
            <person name="Richter M."/>
            <person name="Achstetter T."/>
            <person name="Glockner F.O."/>
            <person name="Harder J."/>
        </authorList>
    </citation>
    <scope>NUCLEOTIDE SEQUENCE [LARGE SCALE GENOMIC DNA]</scope>
    <source>
        <strain evidence="1 2">SM1</strain>
    </source>
</reference>
<evidence type="ECO:0000313" key="2">
    <source>
        <dbReference type="Proteomes" id="UP000011991"/>
    </source>
</evidence>
<dbReference type="Proteomes" id="UP000011991">
    <property type="component" value="Unassembled WGS sequence"/>
</dbReference>
<sequence>MVTIGLRTARPVGSPLATTTIDLDEHVRLELRSRELFLAEHTLTQYWVDKRTLVARNGTFGKNFQPILDHFNHQAHQLAGENREAMETHLLATLWPEVRYDAAQLIFPDASLKRRSAGYQKELLEQLDQMLRTSRDERSTLFEFHEQSRNAVGFPVLSSEEESLYRGWAVELFEGLEDVWRHDLAEAVSDLKERWAVWRKRFGRRSNSHLQKTVLNVLSFESKAAFHQCYSTAWTTVLTRLASEAVHPELFANFHGLWHLDQRVPIPGNRQELHLLHGLVLGLHPAFSLLISTPTGRELIGDAVAETNDIAAQERFFNAALVSIYQYEEERATYNSSRRKV</sequence>
<evidence type="ECO:0000313" key="1">
    <source>
        <dbReference type="EMBL" id="EMI18809.1"/>
    </source>
</evidence>
<name>M5RY20_9BACT</name>
<proteinExistence type="predicted"/>
<accession>M5RY20</accession>